<dbReference type="Proteomes" id="UP000077315">
    <property type="component" value="Unassembled WGS sequence"/>
</dbReference>
<keyword evidence="4" id="KW-1185">Reference proteome</keyword>
<dbReference type="GeneID" id="28994996"/>
<proteinExistence type="predicted"/>
<reference evidence="4" key="2">
    <citation type="submission" date="2015-06" db="EMBL/GenBank/DDBJ databases">
        <title>Expansion of signal transduction pathways in fungi by whole-genome duplication.</title>
        <authorList>
            <consortium name="DOE Joint Genome Institute"/>
            <person name="Corrochano L.M."/>
            <person name="Kuo A."/>
            <person name="Marcet-Houben M."/>
            <person name="Polaino S."/>
            <person name="Salamov A."/>
            <person name="Villalobos J.M."/>
            <person name="Alvarez M.I."/>
            <person name="Avalos J."/>
            <person name="Benito E.P."/>
            <person name="Benoit I."/>
            <person name="Burger G."/>
            <person name="Camino L.P."/>
            <person name="Canovas D."/>
            <person name="Cerda-Olmedo E."/>
            <person name="Cheng J.-F."/>
            <person name="Dominguez A."/>
            <person name="Elias M."/>
            <person name="Eslava A.P."/>
            <person name="Glaser F."/>
            <person name="Grimwood J."/>
            <person name="Gutierrez G."/>
            <person name="Heitman J."/>
            <person name="Henrissat B."/>
            <person name="Iturriaga E.A."/>
            <person name="Lang B.F."/>
            <person name="Lavin J.L."/>
            <person name="Lee S."/>
            <person name="Li W."/>
            <person name="Lindquist E."/>
            <person name="Lopez-Garcia S."/>
            <person name="Luque E.M."/>
            <person name="Marcos A.T."/>
            <person name="Martin J."/>
            <person name="McCluskey K."/>
            <person name="Medina H.R."/>
            <person name="Miralles-Duran A."/>
            <person name="Miyazaki A."/>
            <person name="Munoz-Torres E."/>
            <person name="Oguiza J.A."/>
            <person name="Ohm R."/>
            <person name="Olmedo M."/>
            <person name="Orejas M."/>
            <person name="Ortiz-Castellanos L."/>
            <person name="Pisabarro A.G."/>
            <person name="Rodriguez-Romero J."/>
            <person name="Ruiz-Herrera J."/>
            <person name="Ruiz-Vazquez R."/>
            <person name="Sanz C."/>
            <person name="Schackwitz W."/>
            <person name="Schmutz J."/>
            <person name="Shahriari M."/>
            <person name="Shelest E."/>
            <person name="Silva-Franco F."/>
            <person name="Soanes D."/>
            <person name="Syed K."/>
            <person name="Tagua V.G."/>
            <person name="Talbot N.J."/>
            <person name="Thon M."/>
            <person name="De vries R.P."/>
            <person name="Wiebenga A."/>
            <person name="Yadav J.S."/>
            <person name="Braun E.L."/>
            <person name="Baker S."/>
            <person name="Garre V."/>
            <person name="Horwitz B."/>
            <person name="Torres-Martinez S."/>
            <person name="Idnurm A."/>
            <person name="Herrera-Estrella A."/>
            <person name="Gabaldon T."/>
            <person name="Grigoriev I.V."/>
        </authorList>
    </citation>
    <scope>NUCLEOTIDE SEQUENCE [LARGE SCALE GENOMIC DNA]</scope>
    <source>
        <strain evidence="4">NRRL 1555(-)</strain>
    </source>
</reference>
<evidence type="ECO:0000313" key="3">
    <source>
        <dbReference type="EMBL" id="OAD71436.1"/>
    </source>
</evidence>
<accession>A0A162ZT84</accession>
<dbReference type="VEuPathDB" id="FungiDB:PHYBLDRAFT_159965"/>
<dbReference type="GeneID" id="28994890"/>
<dbReference type="VEuPathDB" id="FungiDB:PHYBLDRAFT_159966"/>
<protein>
    <submittedName>
        <fullName evidence="2">Uncharacterized protein</fullName>
    </submittedName>
</protein>
<organism evidence="2 4">
    <name type="scientific">Phycomyces blakesleeanus (strain ATCC 8743b / DSM 1359 / FGSC 10004 / NBRC 33097 / NRRL 1555)</name>
    <dbReference type="NCBI Taxonomy" id="763407"/>
    <lineage>
        <taxon>Eukaryota</taxon>
        <taxon>Fungi</taxon>
        <taxon>Fungi incertae sedis</taxon>
        <taxon>Mucoromycota</taxon>
        <taxon>Mucoromycotina</taxon>
        <taxon>Mucoromycetes</taxon>
        <taxon>Mucorales</taxon>
        <taxon>Phycomycetaceae</taxon>
        <taxon>Phycomyces</taxon>
    </lineage>
</organism>
<evidence type="ECO:0000313" key="2">
    <source>
        <dbReference type="EMBL" id="OAD68881.1"/>
    </source>
</evidence>
<dbReference type="RefSeq" id="XP_018286921.1">
    <property type="nucleotide sequence ID" value="XM_018434091.1"/>
</dbReference>
<sequence>MRYRACQSMPRVFRRDLRVFCHACSMLDCSHLKSSAHDVAFVSGLNFSTSVGEEVLLHNLIVMSMADAAFFLLYKTWETLRVF</sequence>
<dbReference type="VEuPathDB" id="FungiDB:PHYBLDRAFT_159433"/>
<dbReference type="AlphaFoldDB" id="A0A162ZT84"/>
<gene>
    <name evidence="3" type="ORF">PHYBLDRAFT_159433</name>
    <name evidence="1" type="ORF">PHYBLDRAFT_159965</name>
    <name evidence="2" type="ORF">PHYBLDRAFT_159966</name>
</gene>
<dbReference type="RefSeq" id="XP_018289476.1">
    <property type="nucleotide sequence ID" value="XM_018433984.1"/>
</dbReference>
<name>A0A162ZT84_PHYB8</name>
<reference evidence="2" key="1">
    <citation type="submission" date="2015-06" db="EMBL/GenBank/DDBJ databases">
        <title>Expansion of signal transduction pathways in fungi by whole-genome duplication.</title>
        <authorList>
            <consortium name="DOE Joint Genome Institute"/>
            <person name="Corrochano L.M."/>
            <person name="Kuo A."/>
            <person name="Marcet-Houben M."/>
            <person name="Polaino S."/>
            <person name="Salamov A."/>
            <person name="Villalobos J.M."/>
            <person name="Alvarez M.I."/>
            <person name="Avalos J."/>
            <person name="Benito E.P."/>
            <person name="Benoit I."/>
            <person name="Burger G."/>
            <person name="Camino L.P."/>
            <person name="Canovas D."/>
            <person name="Cerda-Olmedo E."/>
            <person name="Cheng J.-F."/>
            <person name="Dominguez A."/>
            <person name="Elias M."/>
            <person name="Eslava A.P."/>
            <person name="Glaser F."/>
            <person name="Grimwood J."/>
            <person name="Gutierrez G."/>
            <person name="Heitman J."/>
            <person name="Henrissat B."/>
            <person name="Iturriaga E.A."/>
            <person name="Lang B.F."/>
            <person name="Lavin J.L."/>
            <person name="Lee S."/>
            <person name="Li W."/>
            <person name="Lindquist E."/>
            <person name="Lopez-Garcia S."/>
            <person name="Luque E.M."/>
            <person name="Marcos A.T."/>
            <person name="Martin J."/>
            <person name="Mccluskey K."/>
            <person name="Medina H.R."/>
            <person name="Miralles-Duran A."/>
            <person name="Miyazaki A."/>
            <person name="Munoz-Torres E."/>
            <person name="Oguiza J.A."/>
            <person name="Ohm R."/>
            <person name="Olmedo M."/>
            <person name="Orejas M."/>
            <person name="Ortiz-Castellanos L."/>
            <person name="Pisabarro A.G."/>
            <person name="Rodriguez-Romero J."/>
            <person name="Ruiz-Herrera J."/>
            <person name="Ruiz-Vazquez R."/>
            <person name="Sanz C."/>
            <person name="Schackwitz W."/>
            <person name="Schmutz J."/>
            <person name="Shahriari M."/>
            <person name="Shelest E."/>
            <person name="Silva-Franco F."/>
            <person name="Soanes D."/>
            <person name="Syed K."/>
            <person name="Tagua V.G."/>
            <person name="Talbot N.J."/>
            <person name="Thon M."/>
            <person name="De Vries R.P."/>
            <person name="Wiebenga A."/>
            <person name="Yadav J.S."/>
            <person name="Braun E.L."/>
            <person name="Baker S."/>
            <person name="Garre V."/>
            <person name="Horwitz B."/>
            <person name="Torres-Martinez S."/>
            <person name="Idnurm A."/>
            <person name="Herrera-Estrella A."/>
            <person name="Gabaldon T."/>
            <person name="Grigoriev I.V."/>
        </authorList>
    </citation>
    <scope>NUCLEOTIDE SEQUENCE [LARGE SCALE GENOMIC DNA]</scope>
    <source>
        <strain evidence="2">NRRL 1555</strain>
    </source>
</reference>
<dbReference type="EMBL" id="KV440993">
    <property type="protein sequence ID" value="OAD68881.1"/>
    <property type="molecule type" value="Genomic_DNA"/>
</dbReference>
<dbReference type="EMBL" id="KV440993">
    <property type="protein sequence ID" value="OAD68880.1"/>
    <property type="molecule type" value="Genomic_DNA"/>
</dbReference>
<dbReference type="EMBL" id="KV440986">
    <property type="protein sequence ID" value="OAD71436.1"/>
    <property type="molecule type" value="Genomic_DNA"/>
</dbReference>
<evidence type="ECO:0000313" key="4">
    <source>
        <dbReference type="Proteomes" id="UP000077315"/>
    </source>
</evidence>
<evidence type="ECO:0000313" key="1">
    <source>
        <dbReference type="EMBL" id="OAD68880.1"/>
    </source>
</evidence>
<dbReference type="GeneID" id="28994997"/>
<dbReference type="RefSeq" id="XP_018286920.1">
    <property type="nucleotide sequence ID" value="XM_018434090.1"/>
</dbReference>